<keyword evidence="3 9" id="KW-0418">Kinase</keyword>
<feature type="domain" description="Protein kinase" evidence="8">
    <location>
        <begin position="17"/>
        <end position="445"/>
    </location>
</feature>
<dbReference type="AlphaFoldDB" id="A0A0L0DFP7"/>
<dbReference type="PANTHER" id="PTHR44329">
    <property type="entry name" value="SERINE/THREONINE-PROTEIN KINASE TNNI3K-RELATED"/>
    <property type="match status" value="1"/>
</dbReference>
<dbReference type="InterPro" id="IPR008266">
    <property type="entry name" value="Tyr_kinase_AS"/>
</dbReference>
<name>A0A0L0DFP7_THETB</name>
<dbReference type="Gene3D" id="1.10.510.10">
    <property type="entry name" value="Transferase(Phosphotransferase) domain 1"/>
    <property type="match status" value="2"/>
</dbReference>
<evidence type="ECO:0000256" key="7">
    <source>
        <dbReference type="SAM" id="MobiDB-lite"/>
    </source>
</evidence>
<dbReference type="Gene3D" id="2.130.10.10">
    <property type="entry name" value="YVTN repeat-like/Quinoprotein amine dehydrogenase"/>
    <property type="match status" value="2"/>
</dbReference>
<dbReference type="SUPFAM" id="SSF56112">
    <property type="entry name" value="Protein kinase-like (PK-like)"/>
    <property type="match status" value="1"/>
</dbReference>
<evidence type="ECO:0000313" key="9">
    <source>
        <dbReference type="EMBL" id="KNC50986.1"/>
    </source>
</evidence>
<dbReference type="InterPro" id="IPR015943">
    <property type="entry name" value="WD40/YVTN_repeat-like_dom_sf"/>
</dbReference>
<keyword evidence="10" id="KW-1185">Reference proteome</keyword>
<gene>
    <name evidence="9" type="ORF">AMSG_06956</name>
</gene>
<sequence length="792" mass="84001">MAATAQTEIPTLAVGDLVVREKLGSGNFGTVYRAEVGGKTVAVKKLRYAVTDTASSSAVSLEIGFLKTLDHPHVVRLIALAVPDAAATPSGPGRGPSPPSSSLPPSRASRRLRRMHSRLAGRADGAAGLYRDSGSDDDDAACAAKSEVDDSPKAGTAARSTLSARARREIWLIMEYVERGSLFKVLHAAHPPPWKLRLRWAREIAVVMGMLHTHAPCILHRDLTSENVLVTLDDHIKLTDFGLSVDEGSGAKILRSFKPAYAAPEVWDALPYTRASDVFSFGVVLYELATLQDPVTALRQGHGVLEPPATVPAAEPQVPARGSGASSSSSQPGPSASHPGPSIPPRRTSTPAEAADALAAIQGLAPPSLGSESGVYTEHSESVVSESEASIVSFSRQVSQAVRLSPLVVPSSVPYELTAIIQQCWTEAPERRPSAQQILTLLPDVAADDSQAAASLAAASRAADYAFEAAPALVLGSPLQPVSTVAFARQLEPVRFGYACMDGSIHLVSGVEDGDESKVALSGHTKAVTDFDWSLSGDFVVSASLDKTARVWDAFSGTTLRIVYGKAELFAIRFHPLNNNLFVVGSMDKLLKVFNMSTGNAKLQPERHPGFAGDANGMLYAYSLSSSSGKLREAVRILAARGRGISSLDYAVHYTLRSSVNVVLAACRDKMVRVFRVSSSGSVFTPLTQFLVFQTNLALRAKFCPTASLDNLGLCFTVGSEAGAVTVYSTSADRDDADDGPRTELVTRLDGHAAAVVDLAWSADGRWLASGDVDGRVLVRRRHLPADDPELL</sequence>
<dbReference type="Proteomes" id="UP000054408">
    <property type="component" value="Unassembled WGS sequence"/>
</dbReference>
<evidence type="ECO:0000256" key="1">
    <source>
        <dbReference type="ARBA" id="ARBA00022679"/>
    </source>
</evidence>
<evidence type="ECO:0000256" key="6">
    <source>
        <dbReference type="PROSITE-ProRule" id="PRU10141"/>
    </source>
</evidence>
<dbReference type="InterPro" id="IPR001245">
    <property type="entry name" value="Ser-Thr/Tyr_kinase_cat_dom"/>
</dbReference>
<dbReference type="SMART" id="SM00320">
    <property type="entry name" value="WD40"/>
    <property type="match status" value="4"/>
</dbReference>
<accession>A0A0L0DFP7</accession>
<dbReference type="Pfam" id="PF07714">
    <property type="entry name" value="PK_Tyr_Ser-Thr"/>
    <property type="match status" value="1"/>
</dbReference>
<dbReference type="GO" id="GO:0004674">
    <property type="term" value="F:protein serine/threonine kinase activity"/>
    <property type="evidence" value="ECO:0007669"/>
    <property type="project" value="TreeGrafter"/>
</dbReference>
<keyword evidence="1" id="KW-0808">Transferase</keyword>
<proteinExistence type="predicted"/>
<dbReference type="OrthoDB" id="1932312at2759"/>
<dbReference type="PROSITE" id="PS00107">
    <property type="entry name" value="PROTEIN_KINASE_ATP"/>
    <property type="match status" value="1"/>
</dbReference>
<feature type="compositionally biased region" description="Low complexity" evidence="7">
    <location>
        <begin position="319"/>
        <end position="340"/>
    </location>
</feature>
<feature type="region of interest" description="Disordered" evidence="7">
    <location>
        <begin position="140"/>
        <end position="159"/>
    </location>
</feature>
<feature type="region of interest" description="Disordered" evidence="7">
    <location>
        <begin position="306"/>
        <end position="353"/>
    </location>
</feature>
<dbReference type="GeneID" id="25566006"/>
<dbReference type="PANTHER" id="PTHR44329:SF288">
    <property type="entry name" value="MITOGEN-ACTIVATED PROTEIN KINASE KINASE KINASE 20"/>
    <property type="match status" value="1"/>
</dbReference>
<evidence type="ECO:0000256" key="4">
    <source>
        <dbReference type="ARBA" id="ARBA00022840"/>
    </source>
</evidence>
<dbReference type="InterPro" id="IPR036322">
    <property type="entry name" value="WD40_repeat_dom_sf"/>
</dbReference>
<dbReference type="SUPFAM" id="SSF50978">
    <property type="entry name" value="WD40 repeat-like"/>
    <property type="match status" value="1"/>
</dbReference>
<dbReference type="InterPro" id="IPR001680">
    <property type="entry name" value="WD40_rpt"/>
</dbReference>
<reference evidence="9 10" key="1">
    <citation type="submission" date="2010-05" db="EMBL/GenBank/DDBJ databases">
        <title>The Genome Sequence of Thecamonas trahens ATCC 50062.</title>
        <authorList>
            <consortium name="The Broad Institute Genome Sequencing Platform"/>
            <person name="Russ C."/>
            <person name="Cuomo C."/>
            <person name="Shea T."/>
            <person name="Young S.K."/>
            <person name="Zeng Q."/>
            <person name="Koehrsen M."/>
            <person name="Haas B."/>
            <person name="Borodovsky M."/>
            <person name="Guigo R."/>
            <person name="Alvarado L."/>
            <person name="Berlin A."/>
            <person name="Bochicchio J."/>
            <person name="Borenstein D."/>
            <person name="Chapman S."/>
            <person name="Chen Z."/>
            <person name="Freedman E."/>
            <person name="Gellesch M."/>
            <person name="Goldberg J."/>
            <person name="Griggs A."/>
            <person name="Gujja S."/>
            <person name="Heilman E."/>
            <person name="Heiman D."/>
            <person name="Hepburn T."/>
            <person name="Howarth C."/>
            <person name="Jen D."/>
            <person name="Larson L."/>
            <person name="Mehta T."/>
            <person name="Park D."/>
            <person name="Pearson M."/>
            <person name="Roberts A."/>
            <person name="Saif S."/>
            <person name="Shenoy N."/>
            <person name="Sisk P."/>
            <person name="Stolte C."/>
            <person name="Sykes S."/>
            <person name="Thomson T."/>
            <person name="Walk T."/>
            <person name="White J."/>
            <person name="Yandava C."/>
            <person name="Burger G."/>
            <person name="Gray M.W."/>
            <person name="Holland P.W.H."/>
            <person name="King N."/>
            <person name="Lang F.B.F."/>
            <person name="Roger A.J."/>
            <person name="Ruiz-Trillo I."/>
            <person name="Lander E."/>
            <person name="Nusbaum C."/>
        </authorList>
    </citation>
    <scope>NUCLEOTIDE SEQUENCE [LARGE SCALE GENOMIC DNA]</scope>
    <source>
        <strain evidence="9 10">ATCC 50062</strain>
    </source>
</reference>
<feature type="region of interest" description="Disordered" evidence="7">
    <location>
        <begin position="86"/>
        <end position="112"/>
    </location>
</feature>
<dbReference type="PROSITE" id="PS50011">
    <property type="entry name" value="PROTEIN_KINASE_DOM"/>
    <property type="match status" value="1"/>
</dbReference>
<keyword evidence="5" id="KW-0853">WD repeat</keyword>
<dbReference type="InterPro" id="IPR011009">
    <property type="entry name" value="Kinase-like_dom_sf"/>
</dbReference>
<dbReference type="GO" id="GO:0005524">
    <property type="term" value="F:ATP binding"/>
    <property type="evidence" value="ECO:0007669"/>
    <property type="project" value="UniProtKB-UniRule"/>
</dbReference>
<evidence type="ECO:0000259" key="8">
    <source>
        <dbReference type="PROSITE" id="PS50011"/>
    </source>
</evidence>
<organism evidence="9 10">
    <name type="scientific">Thecamonas trahens ATCC 50062</name>
    <dbReference type="NCBI Taxonomy" id="461836"/>
    <lineage>
        <taxon>Eukaryota</taxon>
        <taxon>Apusozoa</taxon>
        <taxon>Apusomonadida</taxon>
        <taxon>Apusomonadidae</taxon>
        <taxon>Thecamonas</taxon>
    </lineage>
</organism>
<dbReference type="Pfam" id="PF00400">
    <property type="entry name" value="WD40"/>
    <property type="match status" value="2"/>
</dbReference>
<dbReference type="Pfam" id="PF00069">
    <property type="entry name" value="Pkinase"/>
    <property type="match status" value="1"/>
</dbReference>
<dbReference type="PROSITE" id="PS50082">
    <property type="entry name" value="WD_REPEATS_2"/>
    <property type="match status" value="2"/>
</dbReference>
<evidence type="ECO:0000256" key="2">
    <source>
        <dbReference type="ARBA" id="ARBA00022741"/>
    </source>
</evidence>
<dbReference type="EMBL" id="GL349464">
    <property type="protein sequence ID" value="KNC50986.1"/>
    <property type="molecule type" value="Genomic_DNA"/>
</dbReference>
<dbReference type="InterPro" id="IPR017441">
    <property type="entry name" value="Protein_kinase_ATP_BS"/>
</dbReference>
<evidence type="ECO:0000256" key="3">
    <source>
        <dbReference type="ARBA" id="ARBA00022777"/>
    </source>
</evidence>
<feature type="repeat" description="WD" evidence="5">
    <location>
        <begin position="521"/>
        <end position="562"/>
    </location>
</feature>
<dbReference type="InterPro" id="IPR051681">
    <property type="entry name" value="Ser/Thr_Kinases-Pseudokinases"/>
</dbReference>
<dbReference type="eggNOG" id="KOG0192">
    <property type="taxonomic scope" value="Eukaryota"/>
</dbReference>
<dbReference type="eggNOG" id="KOG0266">
    <property type="taxonomic scope" value="Eukaryota"/>
</dbReference>
<feature type="repeat" description="WD" evidence="5">
    <location>
        <begin position="749"/>
        <end position="779"/>
    </location>
</feature>
<protein>
    <submittedName>
        <fullName evidence="9">TKL/DRK protein kinase</fullName>
    </submittedName>
</protein>
<keyword evidence="4 6" id="KW-0067">ATP-binding</keyword>
<feature type="binding site" evidence="6">
    <location>
        <position position="45"/>
    </location>
    <ligand>
        <name>ATP</name>
        <dbReference type="ChEBI" id="CHEBI:30616"/>
    </ligand>
</feature>
<dbReference type="Gene3D" id="3.30.200.20">
    <property type="entry name" value="Phosphorylase Kinase, domain 1"/>
    <property type="match status" value="1"/>
</dbReference>
<dbReference type="PROSITE" id="PS50294">
    <property type="entry name" value="WD_REPEATS_REGION"/>
    <property type="match status" value="1"/>
</dbReference>
<evidence type="ECO:0000313" key="10">
    <source>
        <dbReference type="Proteomes" id="UP000054408"/>
    </source>
</evidence>
<dbReference type="InterPro" id="IPR000719">
    <property type="entry name" value="Prot_kinase_dom"/>
</dbReference>
<keyword evidence="2 6" id="KW-0547">Nucleotide-binding</keyword>
<evidence type="ECO:0000256" key="5">
    <source>
        <dbReference type="PROSITE-ProRule" id="PRU00221"/>
    </source>
</evidence>
<dbReference type="RefSeq" id="XP_013756456.1">
    <property type="nucleotide sequence ID" value="XM_013901002.1"/>
</dbReference>
<dbReference type="PROSITE" id="PS00109">
    <property type="entry name" value="PROTEIN_KINASE_TYR"/>
    <property type="match status" value="1"/>
</dbReference>